<comment type="pathway">
    <text evidence="9">Isoprenoid biosynthesis; isopentenyl diphosphate biosynthesis via DXP pathway; isopentenyl diphosphate from 1-deoxy-D-xylulose 5-phosphate: step 3/6.</text>
</comment>
<dbReference type="PIRSF" id="PIRSF010376">
    <property type="entry name" value="IspE"/>
    <property type="match status" value="1"/>
</dbReference>
<dbReference type="UniPathway" id="UPA00056">
    <property type="reaction ID" value="UER00094"/>
</dbReference>
<name>A0A419T0B0_9FIRM</name>
<dbReference type="FunFam" id="3.30.230.10:FF:000029">
    <property type="entry name" value="4-diphosphocytidyl-2-C-methyl-D-erythritol kinase"/>
    <property type="match status" value="1"/>
</dbReference>
<dbReference type="EC" id="2.7.1.148" evidence="2 9"/>
<protein>
    <recommendedName>
        <fullName evidence="3 9">4-diphosphocytidyl-2-C-methyl-D-erythritol kinase</fullName>
        <shortName evidence="9">CMK</shortName>
        <ecNumber evidence="2 9">2.7.1.148</ecNumber>
    </recommendedName>
    <alternativeName>
        <fullName evidence="8 9">4-(cytidine-5'-diphospho)-2-C-methyl-D-erythritol kinase</fullName>
    </alternativeName>
</protein>
<organism evidence="12 13">
    <name type="scientific">Thermohalobacter berrensis</name>
    <dbReference type="NCBI Taxonomy" id="99594"/>
    <lineage>
        <taxon>Bacteria</taxon>
        <taxon>Bacillati</taxon>
        <taxon>Bacillota</taxon>
        <taxon>Tissierellia</taxon>
        <taxon>Tissierellales</taxon>
        <taxon>Thermohalobacteraceae</taxon>
        <taxon>Thermohalobacter</taxon>
    </lineage>
</organism>
<evidence type="ECO:0000259" key="10">
    <source>
        <dbReference type="Pfam" id="PF00288"/>
    </source>
</evidence>
<dbReference type="GO" id="GO:0019288">
    <property type="term" value="P:isopentenyl diphosphate biosynthetic process, methylerythritol 4-phosphate pathway"/>
    <property type="evidence" value="ECO:0007669"/>
    <property type="project" value="UniProtKB-UniRule"/>
</dbReference>
<comment type="caution">
    <text evidence="12">The sequence shown here is derived from an EMBL/GenBank/DDBJ whole genome shotgun (WGS) entry which is preliminary data.</text>
</comment>
<dbReference type="InterPro" id="IPR013750">
    <property type="entry name" value="GHMP_kinase_C_dom"/>
</dbReference>
<dbReference type="NCBIfam" id="NF011202">
    <property type="entry name" value="PRK14608.1"/>
    <property type="match status" value="1"/>
</dbReference>
<dbReference type="Gene3D" id="3.30.70.890">
    <property type="entry name" value="GHMP kinase, C-terminal domain"/>
    <property type="match status" value="1"/>
</dbReference>
<gene>
    <name evidence="9" type="primary">ispE</name>
    <name evidence="12" type="ORF">BET03_13120</name>
</gene>
<keyword evidence="5 9" id="KW-0547">Nucleotide-binding</keyword>
<comment type="function">
    <text evidence="9">Catalyzes the phosphorylation of the position 2 hydroxy group of 4-diphosphocytidyl-2C-methyl-D-erythritol.</text>
</comment>
<dbReference type="InterPro" id="IPR004424">
    <property type="entry name" value="IspE"/>
</dbReference>
<comment type="catalytic activity">
    <reaction evidence="9">
        <text>4-CDP-2-C-methyl-D-erythritol + ATP = 4-CDP-2-C-methyl-D-erythritol 2-phosphate + ADP + H(+)</text>
        <dbReference type="Rhea" id="RHEA:18437"/>
        <dbReference type="ChEBI" id="CHEBI:15378"/>
        <dbReference type="ChEBI" id="CHEBI:30616"/>
        <dbReference type="ChEBI" id="CHEBI:57823"/>
        <dbReference type="ChEBI" id="CHEBI:57919"/>
        <dbReference type="ChEBI" id="CHEBI:456216"/>
        <dbReference type="EC" id="2.7.1.148"/>
    </reaction>
</comment>
<reference evidence="12 13" key="1">
    <citation type="submission" date="2016-08" db="EMBL/GenBank/DDBJ databases">
        <title>Novel Firmicutes and Novel Genomes.</title>
        <authorList>
            <person name="Poppleton D.I."/>
            <person name="Gribaldo S."/>
        </authorList>
    </citation>
    <scope>NUCLEOTIDE SEQUENCE [LARGE SCALE GENOMIC DNA]</scope>
    <source>
        <strain evidence="12 13">CTT3</strain>
    </source>
</reference>
<accession>A0A419T0B0</accession>
<dbReference type="GO" id="GO:0005524">
    <property type="term" value="F:ATP binding"/>
    <property type="evidence" value="ECO:0007669"/>
    <property type="project" value="UniProtKB-UniRule"/>
</dbReference>
<dbReference type="InterPro" id="IPR020568">
    <property type="entry name" value="Ribosomal_Su5_D2-typ_SF"/>
</dbReference>
<feature type="binding site" evidence="9">
    <location>
        <begin position="94"/>
        <end position="104"/>
    </location>
    <ligand>
        <name>ATP</name>
        <dbReference type="ChEBI" id="CHEBI:30616"/>
    </ligand>
</feature>
<evidence type="ECO:0000259" key="11">
    <source>
        <dbReference type="Pfam" id="PF08544"/>
    </source>
</evidence>
<keyword evidence="6 9" id="KW-0418">Kinase</keyword>
<evidence type="ECO:0000256" key="1">
    <source>
        <dbReference type="ARBA" id="ARBA00009684"/>
    </source>
</evidence>
<dbReference type="GO" id="GO:0016114">
    <property type="term" value="P:terpenoid biosynthetic process"/>
    <property type="evidence" value="ECO:0007669"/>
    <property type="project" value="UniProtKB-UniRule"/>
</dbReference>
<evidence type="ECO:0000256" key="5">
    <source>
        <dbReference type="ARBA" id="ARBA00022741"/>
    </source>
</evidence>
<evidence type="ECO:0000313" key="12">
    <source>
        <dbReference type="EMBL" id="RKD30915.1"/>
    </source>
</evidence>
<evidence type="ECO:0000256" key="4">
    <source>
        <dbReference type="ARBA" id="ARBA00022679"/>
    </source>
</evidence>
<dbReference type="InterPro" id="IPR036554">
    <property type="entry name" value="GHMP_kinase_C_sf"/>
</dbReference>
<feature type="domain" description="GHMP kinase N-terminal" evidence="10">
    <location>
        <begin position="66"/>
        <end position="144"/>
    </location>
</feature>
<dbReference type="GO" id="GO:0050515">
    <property type="term" value="F:4-(cytidine 5'-diphospho)-2-C-methyl-D-erythritol kinase activity"/>
    <property type="evidence" value="ECO:0007669"/>
    <property type="project" value="UniProtKB-UniRule"/>
</dbReference>
<dbReference type="RefSeq" id="WP_120169823.1">
    <property type="nucleotide sequence ID" value="NZ_MCIB01000026.1"/>
</dbReference>
<dbReference type="HAMAP" id="MF_00061">
    <property type="entry name" value="IspE"/>
    <property type="match status" value="1"/>
</dbReference>
<dbReference type="OrthoDB" id="9809438at2"/>
<dbReference type="AlphaFoldDB" id="A0A419T0B0"/>
<evidence type="ECO:0000256" key="3">
    <source>
        <dbReference type="ARBA" id="ARBA00017473"/>
    </source>
</evidence>
<keyword evidence="13" id="KW-1185">Reference proteome</keyword>
<comment type="similarity">
    <text evidence="1 9">Belongs to the GHMP kinase family. IspE subfamily.</text>
</comment>
<evidence type="ECO:0000256" key="7">
    <source>
        <dbReference type="ARBA" id="ARBA00022840"/>
    </source>
</evidence>
<evidence type="ECO:0000313" key="13">
    <source>
        <dbReference type="Proteomes" id="UP000284177"/>
    </source>
</evidence>
<dbReference type="Proteomes" id="UP000284177">
    <property type="component" value="Unassembled WGS sequence"/>
</dbReference>
<keyword evidence="4 9" id="KW-0808">Transferase</keyword>
<dbReference type="Pfam" id="PF08544">
    <property type="entry name" value="GHMP_kinases_C"/>
    <property type="match status" value="1"/>
</dbReference>
<dbReference type="Gene3D" id="3.30.230.10">
    <property type="match status" value="1"/>
</dbReference>
<feature type="domain" description="GHMP kinase C-terminal" evidence="11">
    <location>
        <begin position="198"/>
        <end position="274"/>
    </location>
</feature>
<dbReference type="SUPFAM" id="SSF54211">
    <property type="entry name" value="Ribosomal protein S5 domain 2-like"/>
    <property type="match status" value="1"/>
</dbReference>
<dbReference type="PANTHER" id="PTHR43527:SF2">
    <property type="entry name" value="4-DIPHOSPHOCYTIDYL-2-C-METHYL-D-ERYTHRITOL KINASE, CHLOROPLASTIC"/>
    <property type="match status" value="1"/>
</dbReference>
<dbReference type="Pfam" id="PF00288">
    <property type="entry name" value="GHMP_kinases_N"/>
    <property type="match status" value="1"/>
</dbReference>
<evidence type="ECO:0000256" key="9">
    <source>
        <dbReference type="HAMAP-Rule" id="MF_00061"/>
    </source>
</evidence>
<keyword evidence="9" id="KW-0414">Isoprene biosynthesis</keyword>
<dbReference type="PANTHER" id="PTHR43527">
    <property type="entry name" value="4-DIPHOSPHOCYTIDYL-2-C-METHYL-D-ERYTHRITOL KINASE, CHLOROPLASTIC"/>
    <property type="match status" value="1"/>
</dbReference>
<evidence type="ECO:0000256" key="6">
    <source>
        <dbReference type="ARBA" id="ARBA00022777"/>
    </source>
</evidence>
<keyword evidence="7 9" id="KW-0067">ATP-binding</keyword>
<evidence type="ECO:0000256" key="8">
    <source>
        <dbReference type="ARBA" id="ARBA00032554"/>
    </source>
</evidence>
<dbReference type="PRINTS" id="PR00958">
    <property type="entry name" value="HOMSERKINASE"/>
</dbReference>
<dbReference type="EMBL" id="MCIB01000026">
    <property type="protein sequence ID" value="RKD30915.1"/>
    <property type="molecule type" value="Genomic_DNA"/>
</dbReference>
<feature type="active site" evidence="9">
    <location>
        <position position="11"/>
    </location>
</feature>
<dbReference type="SUPFAM" id="SSF55060">
    <property type="entry name" value="GHMP Kinase, C-terminal domain"/>
    <property type="match status" value="1"/>
</dbReference>
<dbReference type="NCBIfam" id="TIGR00154">
    <property type="entry name" value="ispE"/>
    <property type="match status" value="1"/>
</dbReference>
<dbReference type="InterPro" id="IPR014721">
    <property type="entry name" value="Ribsml_uS5_D2-typ_fold_subgr"/>
</dbReference>
<feature type="active site" evidence="9">
    <location>
        <position position="136"/>
    </location>
</feature>
<evidence type="ECO:0000256" key="2">
    <source>
        <dbReference type="ARBA" id="ARBA00012052"/>
    </source>
</evidence>
<dbReference type="InterPro" id="IPR006204">
    <property type="entry name" value="GHMP_kinase_N_dom"/>
</dbReference>
<proteinExistence type="inferred from homology"/>
<sequence>MKRIIVDAYAKINLSLDVLRRREDGYHEVEMIMQQVDLKDIITIKEIEKGIIIESNKKEVPTDSSNLVYKAWDIICKKFNIDRGVYININKNIPIAAGLAGGSSDAAALLKGLNKLWNLGLTKNELMELGVNIGADVPFCIMGGTALAQGIGEKLTRLNNFSNIYILLATPDIQVSTAYVYKNLNLKEISVRPDTHKLIEYMEDNDIDSVAKKMVNVLENVTIKKYPIIQEIKKDMINGGALGSLMSGSGPTVFGIYNNEKLLKETERKLKKRLSKVYSVKTI</sequence>